<dbReference type="InterPro" id="IPR027417">
    <property type="entry name" value="P-loop_NTPase"/>
</dbReference>
<reference evidence="2 3" key="1">
    <citation type="submission" date="2015-12" db="EMBL/GenBank/DDBJ databases">
        <authorList>
            <person name="Bansal K."/>
            <person name="Midha S."/>
            <person name="Patil P.B."/>
        </authorList>
    </citation>
    <scope>NUCLEOTIDE SEQUENCE [LARGE SCALE GENOMIC DNA]</scope>
    <source>
        <strain evidence="2 3">LMG21719</strain>
    </source>
</reference>
<evidence type="ECO:0000259" key="1">
    <source>
        <dbReference type="Pfam" id="PF13166"/>
    </source>
</evidence>
<evidence type="ECO:0000313" key="3">
    <source>
        <dbReference type="Proteomes" id="UP000190018"/>
    </source>
</evidence>
<dbReference type="PANTHER" id="PTHR32114:SF2">
    <property type="entry name" value="ABC TRANSPORTER ABCH.3"/>
    <property type="match status" value="1"/>
</dbReference>
<dbReference type="EMBL" id="LOJT01000124">
    <property type="protein sequence ID" value="OOW67562.1"/>
    <property type="molecule type" value="Genomic_DNA"/>
</dbReference>
<dbReference type="RefSeq" id="WP_033837723.1">
    <property type="nucleotide sequence ID" value="NZ_LOJT01000124.1"/>
</dbReference>
<dbReference type="SUPFAM" id="SSF52540">
    <property type="entry name" value="P-loop containing nucleoside triphosphate hydrolases"/>
    <property type="match status" value="1"/>
</dbReference>
<organism evidence="2 3">
    <name type="scientific">Xanthomonas cissicola</name>
    <dbReference type="NCBI Taxonomy" id="86186"/>
    <lineage>
        <taxon>Bacteria</taxon>
        <taxon>Pseudomonadati</taxon>
        <taxon>Pseudomonadota</taxon>
        <taxon>Gammaproteobacteria</taxon>
        <taxon>Lysobacterales</taxon>
        <taxon>Lysobacteraceae</taxon>
        <taxon>Xanthomonas</taxon>
    </lineage>
</organism>
<dbReference type="PANTHER" id="PTHR32114">
    <property type="entry name" value="ABC TRANSPORTER ABCH.3"/>
    <property type="match status" value="1"/>
</dbReference>
<dbReference type="InterPro" id="IPR026866">
    <property type="entry name" value="CR006_AAA"/>
</dbReference>
<feature type="domain" description="Protein CR006 P-loop" evidence="1">
    <location>
        <begin position="19"/>
        <end position="690"/>
    </location>
</feature>
<dbReference type="Pfam" id="PF13166">
    <property type="entry name" value="AAA_13"/>
    <property type="match status" value="1"/>
</dbReference>
<gene>
    <name evidence="2" type="ORF">Xant_04940</name>
</gene>
<proteinExistence type="predicted"/>
<keyword evidence="3" id="KW-1185">Reference proteome</keyword>
<comment type="caution">
    <text evidence="2">The sequence shown here is derived from an EMBL/GenBank/DDBJ whole genome shotgun (WGS) entry which is preliminary data.</text>
</comment>
<accession>A0ABX3M4H1</accession>
<dbReference type="Proteomes" id="UP000190018">
    <property type="component" value="Unassembled WGS sequence"/>
</dbReference>
<dbReference type="Gene3D" id="3.40.50.300">
    <property type="entry name" value="P-loop containing nucleotide triphosphate hydrolases"/>
    <property type="match status" value="1"/>
</dbReference>
<sequence length="731" mass="81576">MLKSIEATGHAGVLDGYSGRTSQAPEFGEWNLIYGWNASGKTTLSRVIALLEPNRSSRLPSGAYARFTVDGGSLDTRKEADRGVLHVRVFNRDFVDDNLSDHTSAPALFIIGSANIRLVSRITQLGRRHAKVAELYRAAQRQKEDAAKARDRQATDLATACGTALGIRAFRAPDLRSLAGHIVGNERDHLLNAGALEDAVSTARDRDEYTPVPSPLWQPPGRLPEAADIAVLLRATPKQQALQRLIENRALSDWVRAGLRFHEHGTQCAFCGHDAGEALNDYTKHFSDEYQQQHAAISAAILRLDQAEPRPSVPHEKEWMPGVRDRVKAVLAELEQWNESELQIRRVWRDQLQQKLASMDSSIEPLPASDRLGPIAAIATQLNALVQEHNEACRQAAVLRQAAADRVKRHFAARYVLDDEAVEGEAMLASAKDHLQRVERVGNRVRAALEAARTELQKTSVAAVEINALLRRILGNRVSVEQAEDGQLRFMRATAPATNLSDGEKTAVSLAYFLVSLKQHSNSLSDTIVFIDDPICSLDANHIYDVAYLLLRQLSDCKQLFISTHNSEFFNTIKQEWTERGDFKKRHKGYLMHRNGTRSELIALPSHLVKFRSDYHYVFHCLIQIQRSTSQDVDAYTHCPNLVRRFLEMYLGFRVPAAQGFQQKLSILIDDESVRDALARFADEGSHSQSTLRLLEYSDFSVMSRGMVGKVLDALQTKDPPHYAALIAAVG</sequence>
<protein>
    <recommendedName>
        <fullName evidence="1">Protein CR006 P-loop domain-containing protein</fullName>
    </recommendedName>
</protein>
<name>A0ABX3M4H1_9XANT</name>
<evidence type="ECO:0000313" key="2">
    <source>
        <dbReference type="EMBL" id="OOW67562.1"/>
    </source>
</evidence>